<keyword evidence="6" id="KW-0809">Transit peptide</keyword>
<dbReference type="AlphaFoldDB" id="A0AAD2DX61"/>
<dbReference type="GO" id="GO:0005739">
    <property type="term" value="C:mitochondrion"/>
    <property type="evidence" value="ECO:0007669"/>
    <property type="project" value="TreeGrafter"/>
</dbReference>
<comment type="catalytic activity">
    <reaction evidence="8">
        <text>dimethylallyl diphosphate + ADP = N(6)-(dimethylallyl)adenosine 5'-diphosphate + diphosphate</text>
        <dbReference type="Rhea" id="RHEA:36327"/>
        <dbReference type="ChEBI" id="CHEBI:33019"/>
        <dbReference type="ChEBI" id="CHEBI:57623"/>
        <dbReference type="ChEBI" id="CHEBI:73533"/>
        <dbReference type="ChEBI" id="CHEBI:456216"/>
        <dbReference type="EC" id="2.5.1.112"/>
    </reaction>
</comment>
<evidence type="ECO:0000256" key="10">
    <source>
        <dbReference type="ARBA" id="ARBA00066838"/>
    </source>
</evidence>
<dbReference type="Gene3D" id="1.10.287.890">
    <property type="entry name" value="Crystal structure of tRNA isopentenylpyrophosphate transferase (bh2366) domain"/>
    <property type="match status" value="1"/>
</dbReference>
<evidence type="ECO:0000256" key="7">
    <source>
        <dbReference type="ARBA" id="ARBA00051744"/>
    </source>
</evidence>
<sequence>MTPVAHLLLKYMHGSHSHFSPAQTNPLHLIFCRFSKKRKPDKYLARFSAAVRRIISSIKEYKFYMRISFSACKQALPLQVNFPGGLNMDQFIPVRRRKDKVVIVMGATGTGKSRLSIDLATRFEAEIVNSDKMQVYKGLNIVTNKVTEEECRGITHHLLGIVDPDVDFAAVDFVRRASTAVDSITRKGKLPIIAGGSNSYIKALVNDDMEFQSKYECCFLWVDVSMPVLNKFVSKRVEQMVDANLIDEAREFFDPEGNYTRGIKRAIGVPELDEFFRNESILDYEMRARLLEDAIDKIKANTCKLACNQLQNIQNIFRLRNQLEWRMYRLDATEAFLKRDLESVEAWEMRVARPATRIVGRFLHKNDVDFMSAIPVPRRLHQIIKTAQAILN</sequence>
<gene>
    <name evidence="11" type="ORF">FPE_LOCUS18442</name>
</gene>
<dbReference type="PANTHER" id="PTHR11088">
    <property type="entry name" value="TRNA DIMETHYLALLYLTRANSFERASE"/>
    <property type="match status" value="1"/>
</dbReference>
<keyword evidence="5" id="KW-0067">ATP-binding</keyword>
<evidence type="ECO:0000256" key="4">
    <source>
        <dbReference type="ARBA" id="ARBA00022741"/>
    </source>
</evidence>
<dbReference type="GO" id="GO:0006400">
    <property type="term" value="P:tRNA modification"/>
    <property type="evidence" value="ECO:0007669"/>
    <property type="project" value="TreeGrafter"/>
</dbReference>
<evidence type="ECO:0000313" key="11">
    <source>
        <dbReference type="EMBL" id="CAI9771012.1"/>
    </source>
</evidence>
<dbReference type="SUPFAM" id="SSF52540">
    <property type="entry name" value="P-loop containing nucleoside triphosphate hydrolases"/>
    <property type="match status" value="1"/>
</dbReference>
<dbReference type="Pfam" id="PF01715">
    <property type="entry name" value="IPPT"/>
    <property type="match status" value="2"/>
</dbReference>
<evidence type="ECO:0000256" key="6">
    <source>
        <dbReference type="ARBA" id="ARBA00022946"/>
    </source>
</evidence>
<dbReference type="InterPro" id="IPR027417">
    <property type="entry name" value="P-loop_NTPase"/>
</dbReference>
<evidence type="ECO:0000256" key="3">
    <source>
        <dbReference type="ARBA" id="ARBA00022712"/>
    </source>
</evidence>
<comment type="function">
    <text evidence="9">Involved in cytokinin biosynthesis. Catalyzes the transfer of an isopentenyl group from dimethylallyl diphosphate (DMAPP) to ATP and ADP.</text>
</comment>
<evidence type="ECO:0000256" key="8">
    <source>
        <dbReference type="ARBA" id="ARBA00052386"/>
    </source>
</evidence>
<dbReference type="EMBL" id="OU503046">
    <property type="protein sequence ID" value="CAI9771012.1"/>
    <property type="molecule type" value="Genomic_DNA"/>
</dbReference>
<dbReference type="InterPro" id="IPR039657">
    <property type="entry name" value="Dimethylallyltransferase"/>
</dbReference>
<evidence type="ECO:0000256" key="2">
    <source>
        <dbReference type="ARBA" id="ARBA00022679"/>
    </source>
</evidence>
<organism evidence="11 12">
    <name type="scientific">Fraxinus pennsylvanica</name>
    <dbReference type="NCBI Taxonomy" id="56036"/>
    <lineage>
        <taxon>Eukaryota</taxon>
        <taxon>Viridiplantae</taxon>
        <taxon>Streptophyta</taxon>
        <taxon>Embryophyta</taxon>
        <taxon>Tracheophyta</taxon>
        <taxon>Spermatophyta</taxon>
        <taxon>Magnoliopsida</taxon>
        <taxon>eudicotyledons</taxon>
        <taxon>Gunneridae</taxon>
        <taxon>Pentapetalae</taxon>
        <taxon>asterids</taxon>
        <taxon>lamiids</taxon>
        <taxon>Lamiales</taxon>
        <taxon>Oleaceae</taxon>
        <taxon>Oleeae</taxon>
        <taxon>Fraxinus</taxon>
    </lineage>
</organism>
<dbReference type="PANTHER" id="PTHR11088:SF74">
    <property type="entry name" value="ADENYLATE ISOPENTENYLTRANSFERASE 5, CHLOROPLASTIC"/>
    <property type="match status" value="1"/>
</dbReference>
<dbReference type="FunFam" id="1.10.287.890:FF:000002">
    <property type="entry name" value="Adenylate isopentenyltransferase 5, chloroplastic"/>
    <property type="match status" value="1"/>
</dbReference>
<dbReference type="GO" id="GO:0005524">
    <property type="term" value="F:ATP binding"/>
    <property type="evidence" value="ECO:0007669"/>
    <property type="project" value="UniProtKB-KW"/>
</dbReference>
<comment type="catalytic activity">
    <reaction evidence="7">
        <text>dimethylallyl diphosphate + ATP = N(6)-(dimethylallyl)adenosine 5'-triphosphate + diphosphate</text>
        <dbReference type="Rhea" id="RHEA:36331"/>
        <dbReference type="ChEBI" id="CHEBI:30616"/>
        <dbReference type="ChEBI" id="CHEBI:33019"/>
        <dbReference type="ChEBI" id="CHEBI:57623"/>
        <dbReference type="ChEBI" id="CHEBI:73532"/>
        <dbReference type="EC" id="2.5.1.112"/>
    </reaction>
</comment>
<evidence type="ECO:0000256" key="5">
    <source>
        <dbReference type="ARBA" id="ARBA00022840"/>
    </source>
</evidence>
<dbReference type="GO" id="GO:0052622">
    <property type="term" value="F:ATP/ADP dimethylallyltransferase activity"/>
    <property type="evidence" value="ECO:0007669"/>
    <property type="project" value="UniProtKB-EC"/>
</dbReference>
<proteinExistence type="inferred from homology"/>
<keyword evidence="3" id="KW-0203">Cytokinin biosynthesis</keyword>
<dbReference type="GO" id="GO:0009824">
    <property type="term" value="F:AMP dimethylallyltransferase activity"/>
    <property type="evidence" value="ECO:0007669"/>
    <property type="project" value="UniProtKB-ARBA"/>
</dbReference>
<protein>
    <recommendedName>
        <fullName evidence="10">adenylate dimethylallyltransferase (ADP/ATP-dependent)</fullName>
        <ecNumber evidence="10">2.5.1.112</ecNumber>
    </recommendedName>
</protein>
<dbReference type="Proteomes" id="UP000834106">
    <property type="component" value="Chromosome 11"/>
</dbReference>
<dbReference type="GO" id="GO:0009691">
    <property type="term" value="P:cytokinin biosynthetic process"/>
    <property type="evidence" value="ECO:0007669"/>
    <property type="project" value="UniProtKB-KW"/>
</dbReference>
<evidence type="ECO:0000256" key="1">
    <source>
        <dbReference type="ARBA" id="ARBA00005842"/>
    </source>
</evidence>
<dbReference type="Gene3D" id="3.40.50.300">
    <property type="entry name" value="P-loop containing nucleotide triphosphate hydrolases"/>
    <property type="match status" value="1"/>
</dbReference>
<comment type="similarity">
    <text evidence="1">Belongs to the IPP transferase family.</text>
</comment>
<keyword evidence="12" id="KW-1185">Reference proteome</keyword>
<name>A0AAD2DX61_9LAMI</name>
<evidence type="ECO:0000313" key="12">
    <source>
        <dbReference type="Proteomes" id="UP000834106"/>
    </source>
</evidence>
<dbReference type="GO" id="GO:0052381">
    <property type="term" value="F:tRNA dimethylallyltransferase activity"/>
    <property type="evidence" value="ECO:0007669"/>
    <property type="project" value="TreeGrafter"/>
</dbReference>
<dbReference type="EC" id="2.5.1.112" evidence="10"/>
<keyword evidence="2" id="KW-0808">Transferase</keyword>
<reference evidence="11" key="1">
    <citation type="submission" date="2023-05" db="EMBL/GenBank/DDBJ databases">
        <authorList>
            <person name="Huff M."/>
        </authorList>
    </citation>
    <scope>NUCLEOTIDE SEQUENCE</scope>
</reference>
<keyword evidence="4" id="KW-0547">Nucleotide-binding</keyword>
<accession>A0AAD2DX61</accession>
<evidence type="ECO:0000256" key="9">
    <source>
        <dbReference type="ARBA" id="ARBA00055191"/>
    </source>
</evidence>